<keyword evidence="1" id="KW-0472">Membrane</keyword>
<name>A0AAV3RJ28_LITER</name>
<sequence>MEDIMKHNNNEEASNELETILSNELVPMSKRLRFATWIIELKLLVKLAAPAVVVYMINFVMSMSTQIFSGHLVCVYCEKCKRTWGGLSLQAFSGLPEFFKLSATSAVMLCLEAWYFQIIVLLAGLLPNPELALDALSIW</sequence>
<evidence type="ECO:0000256" key="1">
    <source>
        <dbReference type="SAM" id="Phobius"/>
    </source>
</evidence>
<feature type="transmembrane region" description="Helical" evidence="1">
    <location>
        <begin position="106"/>
        <end position="126"/>
    </location>
</feature>
<dbReference type="PANTHER" id="PTHR11206">
    <property type="entry name" value="MULTIDRUG RESISTANCE PROTEIN"/>
    <property type="match status" value="1"/>
</dbReference>
<dbReference type="AlphaFoldDB" id="A0AAV3RJ28"/>
<accession>A0AAV3RJ28</accession>
<keyword evidence="1" id="KW-0812">Transmembrane</keyword>
<organism evidence="2 3">
    <name type="scientific">Lithospermum erythrorhizon</name>
    <name type="common">Purple gromwell</name>
    <name type="synonym">Lithospermum officinale var. erythrorhizon</name>
    <dbReference type="NCBI Taxonomy" id="34254"/>
    <lineage>
        <taxon>Eukaryota</taxon>
        <taxon>Viridiplantae</taxon>
        <taxon>Streptophyta</taxon>
        <taxon>Embryophyta</taxon>
        <taxon>Tracheophyta</taxon>
        <taxon>Spermatophyta</taxon>
        <taxon>Magnoliopsida</taxon>
        <taxon>eudicotyledons</taxon>
        <taxon>Gunneridae</taxon>
        <taxon>Pentapetalae</taxon>
        <taxon>asterids</taxon>
        <taxon>lamiids</taxon>
        <taxon>Boraginales</taxon>
        <taxon>Boraginaceae</taxon>
        <taxon>Boraginoideae</taxon>
        <taxon>Lithospermeae</taxon>
        <taxon>Lithospermum</taxon>
    </lineage>
</organism>
<dbReference type="EMBL" id="BAABME010009408">
    <property type="protein sequence ID" value="GAA0175115.1"/>
    <property type="molecule type" value="Genomic_DNA"/>
</dbReference>
<proteinExistence type="predicted"/>
<comment type="caution">
    <text evidence="2">The sequence shown here is derived from an EMBL/GenBank/DDBJ whole genome shotgun (WGS) entry which is preliminary data.</text>
</comment>
<protein>
    <submittedName>
        <fullName evidence="2">Transporter</fullName>
    </submittedName>
</protein>
<gene>
    <name evidence="2" type="ORF">LIER_28357</name>
</gene>
<evidence type="ECO:0000313" key="2">
    <source>
        <dbReference type="EMBL" id="GAA0175115.1"/>
    </source>
</evidence>
<reference evidence="2 3" key="1">
    <citation type="submission" date="2024-01" db="EMBL/GenBank/DDBJ databases">
        <title>The complete chloroplast genome sequence of Lithospermum erythrorhizon: insights into the phylogenetic relationship among Boraginaceae species and the maternal lineages of purple gromwells.</title>
        <authorList>
            <person name="Okada T."/>
            <person name="Watanabe K."/>
        </authorList>
    </citation>
    <scope>NUCLEOTIDE SEQUENCE [LARGE SCALE GENOMIC DNA]</scope>
</reference>
<evidence type="ECO:0000313" key="3">
    <source>
        <dbReference type="Proteomes" id="UP001454036"/>
    </source>
</evidence>
<feature type="transmembrane region" description="Helical" evidence="1">
    <location>
        <begin position="34"/>
        <end position="57"/>
    </location>
</feature>
<keyword evidence="3" id="KW-1185">Reference proteome</keyword>
<dbReference type="Proteomes" id="UP001454036">
    <property type="component" value="Unassembled WGS sequence"/>
</dbReference>
<keyword evidence="1" id="KW-1133">Transmembrane helix</keyword>